<feature type="domain" description="Aminoglycoside phosphotransferase" evidence="1">
    <location>
        <begin position="24"/>
        <end position="252"/>
    </location>
</feature>
<keyword evidence="2" id="KW-0808">Transferase</keyword>
<dbReference type="Proteomes" id="UP000254794">
    <property type="component" value="Unassembled WGS sequence"/>
</dbReference>
<evidence type="ECO:0000259" key="1">
    <source>
        <dbReference type="Pfam" id="PF01636"/>
    </source>
</evidence>
<dbReference type="RefSeq" id="WP_115330676.1">
    <property type="nucleotide sequence ID" value="NZ_CAAAHP010000001.1"/>
</dbReference>
<name>A0A378JJU0_9GAMM</name>
<dbReference type="OrthoDB" id="179763at2"/>
<dbReference type="Pfam" id="PF01636">
    <property type="entry name" value="APH"/>
    <property type="match status" value="1"/>
</dbReference>
<protein>
    <submittedName>
        <fullName evidence="2">Putative aminoglycoside phosphotransferase</fullName>
    </submittedName>
</protein>
<keyword evidence="3" id="KW-1185">Reference proteome</keyword>
<proteinExistence type="predicted"/>
<dbReference type="GO" id="GO:0016740">
    <property type="term" value="F:transferase activity"/>
    <property type="evidence" value="ECO:0007669"/>
    <property type="project" value="UniProtKB-KW"/>
</dbReference>
<dbReference type="PANTHER" id="PTHR40086:SF1">
    <property type="entry name" value="CELL CYCLE REGULATOR CCRZ"/>
    <property type="match status" value="1"/>
</dbReference>
<reference evidence="2 3" key="1">
    <citation type="submission" date="2018-06" db="EMBL/GenBank/DDBJ databases">
        <authorList>
            <consortium name="Pathogen Informatics"/>
            <person name="Doyle S."/>
        </authorList>
    </citation>
    <scope>NUCLEOTIDE SEQUENCE [LARGE SCALE GENOMIC DNA]</scope>
    <source>
        <strain evidence="2 3">NCTC13316</strain>
    </source>
</reference>
<dbReference type="AlphaFoldDB" id="A0A378JJU0"/>
<evidence type="ECO:0000313" key="2">
    <source>
        <dbReference type="EMBL" id="STX51011.1"/>
    </source>
</evidence>
<dbReference type="PANTHER" id="PTHR40086">
    <property type="entry name" value="PHOSPHOTRANSFERASE YTMP-RELATED"/>
    <property type="match status" value="1"/>
</dbReference>
<gene>
    <name evidence="2" type="ORF">NCTC13316_01100</name>
</gene>
<dbReference type="SUPFAM" id="SSF56112">
    <property type="entry name" value="Protein kinase-like (PK-like)"/>
    <property type="match status" value="1"/>
</dbReference>
<dbReference type="EMBL" id="UGOD01000001">
    <property type="protein sequence ID" value="STX51011.1"/>
    <property type="molecule type" value="Genomic_DNA"/>
</dbReference>
<dbReference type="InterPro" id="IPR002575">
    <property type="entry name" value="Aminoglycoside_PTrfase"/>
</dbReference>
<dbReference type="InterPro" id="IPR052077">
    <property type="entry name" value="CcrZ_PhaseVar_Mediator"/>
</dbReference>
<evidence type="ECO:0000313" key="3">
    <source>
        <dbReference type="Proteomes" id="UP000254794"/>
    </source>
</evidence>
<organism evidence="2 3">
    <name type="scientific">Legionella busanensis</name>
    <dbReference type="NCBI Taxonomy" id="190655"/>
    <lineage>
        <taxon>Bacteria</taxon>
        <taxon>Pseudomonadati</taxon>
        <taxon>Pseudomonadota</taxon>
        <taxon>Gammaproteobacteria</taxon>
        <taxon>Legionellales</taxon>
        <taxon>Legionellaceae</taxon>
        <taxon>Legionella</taxon>
    </lineage>
</organism>
<dbReference type="Gene3D" id="3.90.1200.10">
    <property type="match status" value="1"/>
</dbReference>
<accession>A0A378JJU0</accession>
<sequence length="347" mass="40821">MLTAEDIQHINHFFNLSLLNNINKLSGGDVNESYLATDGVNQYIIKKIYESEHAKDYDIALDKIIESITFSENIAQQLLYTNHVAPAVFTQGKCVLKKGKNLFIVFPFIQGSVRENEEVSLNMVEKIAKFLAIIHRSSFSFDSQFAEEKMAIFKKIGHQIIALKFWGLIKAITQRRFFFPKLNFISTYLINNKNTLHQAMDNLKYEAICHNDLKPKNVLWQDEHNFGVIDWETTGFFDLNADYLDTLIAWCTLYNKNQIVLDLQKLKIFISTYPLKEINQLEKSMPVVLLKWYFWLAFCIKKIISNPKQWRHYQWHIYYSITLIIFLIEGDLVKQLKLHYPLKEFNE</sequence>
<dbReference type="InterPro" id="IPR011009">
    <property type="entry name" value="Kinase-like_dom_sf"/>
</dbReference>